<dbReference type="RefSeq" id="WP_131839771.1">
    <property type="nucleotide sequence ID" value="NZ_SLWB01000011.1"/>
</dbReference>
<sequence>MNEIFKTQNGSLELNDQEIAINYSGVLKFVLGVTYFLYIKILFSEFTTYSKTGAFESLSTLVVMTILFVVLVYATILHVTNNRIDYRSIRQVRIRYSAFMARTVVCFVLKSGRRKRVYIDYNVNVINSIETAMSKKAIPVTVTI</sequence>
<accession>A0A4V2RNX7</accession>
<organism evidence="2 3">
    <name type="scientific">Acetobacteroides hydrogenigenes</name>
    <dbReference type="NCBI Taxonomy" id="979970"/>
    <lineage>
        <taxon>Bacteria</taxon>
        <taxon>Pseudomonadati</taxon>
        <taxon>Bacteroidota</taxon>
        <taxon>Bacteroidia</taxon>
        <taxon>Bacteroidales</taxon>
        <taxon>Rikenellaceae</taxon>
        <taxon>Acetobacteroides</taxon>
    </lineage>
</organism>
<dbReference type="AlphaFoldDB" id="A0A4V2RNX7"/>
<keyword evidence="1" id="KW-1133">Transmembrane helix</keyword>
<reference evidence="2 3" key="1">
    <citation type="submission" date="2019-03" db="EMBL/GenBank/DDBJ databases">
        <title>Genomic Encyclopedia of Archaeal and Bacterial Type Strains, Phase II (KMG-II): from individual species to whole genera.</title>
        <authorList>
            <person name="Goeker M."/>
        </authorList>
    </citation>
    <scope>NUCLEOTIDE SEQUENCE [LARGE SCALE GENOMIC DNA]</scope>
    <source>
        <strain evidence="2 3">RL-C</strain>
    </source>
</reference>
<comment type="caution">
    <text evidence="2">The sequence shown here is derived from an EMBL/GenBank/DDBJ whole genome shotgun (WGS) entry which is preliminary data.</text>
</comment>
<keyword evidence="3" id="KW-1185">Reference proteome</keyword>
<keyword evidence="1" id="KW-0472">Membrane</keyword>
<keyword evidence="1" id="KW-0812">Transmembrane</keyword>
<proteinExistence type="predicted"/>
<dbReference type="EMBL" id="SLWB01000011">
    <property type="protein sequence ID" value="TCN65390.1"/>
    <property type="molecule type" value="Genomic_DNA"/>
</dbReference>
<evidence type="ECO:0000313" key="3">
    <source>
        <dbReference type="Proteomes" id="UP000294830"/>
    </source>
</evidence>
<evidence type="ECO:0000313" key="2">
    <source>
        <dbReference type="EMBL" id="TCN65390.1"/>
    </source>
</evidence>
<feature type="transmembrane region" description="Helical" evidence="1">
    <location>
        <begin position="20"/>
        <end position="38"/>
    </location>
</feature>
<name>A0A4V2RNX7_9BACT</name>
<evidence type="ECO:0000256" key="1">
    <source>
        <dbReference type="SAM" id="Phobius"/>
    </source>
</evidence>
<protein>
    <submittedName>
        <fullName evidence="2">Uncharacterized protein</fullName>
    </submittedName>
</protein>
<dbReference type="Proteomes" id="UP000294830">
    <property type="component" value="Unassembled WGS sequence"/>
</dbReference>
<gene>
    <name evidence="2" type="ORF">CLV25_11169</name>
</gene>
<feature type="transmembrane region" description="Helical" evidence="1">
    <location>
        <begin position="58"/>
        <end position="80"/>
    </location>
</feature>